<proteinExistence type="predicted"/>
<dbReference type="PANTHER" id="PTHR36156:SF2">
    <property type="entry name" value="CUPIN TYPE-2 DOMAIN-CONTAINING PROTEIN"/>
    <property type="match status" value="1"/>
</dbReference>
<reference evidence="3" key="1">
    <citation type="journal article" date="2014" name="Proc. Natl. Acad. Sci. U.S.A.">
        <title>Extensive sampling of basidiomycete genomes demonstrates inadequacy of the white-rot/brown-rot paradigm for wood decay fungi.</title>
        <authorList>
            <person name="Riley R."/>
            <person name="Salamov A.A."/>
            <person name="Brown D.W."/>
            <person name="Nagy L.G."/>
            <person name="Floudas D."/>
            <person name="Held B.W."/>
            <person name="Levasseur A."/>
            <person name="Lombard V."/>
            <person name="Morin E."/>
            <person name="Otillar R."/>
            <person name="Lindquist E.A."/>
            <person name="Sun H."/>
            <person name="LaButti K.M."/>
            <person name="Schmutz J."/>
            <person name="Jabbour D."/>
            <person name="Luo H."/>
            <person name="Baker S.E."/>
            <person name="Pisabarro A.G."/>
            <person name="Walton J.D."/>
            <person name="Blanchette R.A."/>
            <person name="Henrissat B."/>
            <person name="Martin F."/>
            <person name="Cullen D."/>
            <person name="Hibbett D.S."/>
            <person name="Grigoriev I.V."/>
        </authorList>
    </citation>
    <scope>NUCLEOTIDE SEQUENCE [LARGE SCALE GENOMIC DNA]</scope>
    <source>
        <strain evidence="3">FD-172 SS1</strain>
    </source>
</reference>
<dbReference type="InterPro" id="IPR011051">
    <property type="entry name" value="RmlC_Cupin_sf"/>
</dbReference>
<keyword evidence="3" id="KW-1185">Reference proteome</keyword>
<organism evidence="2 3">
    <name type="scientific">Botryobasidium botryosum (strain FD-172 SS1)</name>
    <dbReference type="NCBI Taxonomy" id="930990"/>
    <lineage>
        <taxon>Eukaryota</taxon>
        <taxon>Fungi</taxon>
        <taxon>Dikarya</taxon>
        <taxon>Basidiomycota</taxon>
        <taxon>Agaricomycotina</taxon>
        <taxon>Agaricomycetes</taxon>
        <taxon>Cantharellales</taxon>
        <taxon>Botryobasidiaceae</taxon>
        <taxon>Botryobasidium</taxon>
    </lineage>
</organism>
<dbReference type="InterPro" id="IPR014710">
    <property type="entry name" value="RmlC-like_jellyroll"/>
</dbReference>
<sequence>MSQPSPTPPLPAIPRTVTGHSSSNASTVIFNDNIAPQERNGIPGVLGATLWTTDRTPADNSDNESDAALRKINTQFGITVESGSNILVNDFAPGAMISMSRMRTVDYNILISGQIKLILDDGSEITHSQPGAIIIQRGTMHAWVNPSSTGWTRMISIVLDAHPLVRKDSEPPFSPPEEVVKGWRKKYEQGNASKSSGNMS</sequence>
<dbReference type="STRING" id="930990.A0A067MM38"/>
<dbReference type="Gene3D" id="2.60.120.10">
    <property type="entry name" value="Jelly Rolls"/>
    <property type="match status" value="1"/>
</dbReference>
<evidence type="ECO:0000313" key="2">
    <source>
        <dbReference type="EMBL" id="KDQ16803.1"/>
    </source>
</evidence>
<dbReference type="Proteomes" id="UP000027195">
    <property type="component" value="Unassembled WGS sequence"/>
</dbReference>
<protein>
    <recommendedName>
        <fullName evidence="4">Cupin 2 conserved barrel domain-containing protein</fullName>
    </recommendedName>
</protein>
<evidence type="ECO:0000313" key="3">
    <source>
        <dbReference type="Proteomes" id="UP000027195"/>
    </source>
</evidence>
<feature type="compositionally biased region" description="Basic and acidic residues" evidence="1">
    <location>
        <begin position="178"/>
        <end position="188"/>
    </location>
</feature>
<dbReference type="EMBL" id="KL198026">
    <property type="protein sequence ID" value="KDQ16803.1"/>
    <property type="molecule type" value="Genomic_DNA"/>
</dbReference>
<dbReference type="OrthoDB" id="5840532at2759"/>
<evidence type="ECO:0008006" key="4">
    <source>
        <dbReference type="Google" id="ProtNLM"/>
    </source>
</evidence>
<dbReference type="InterPro" id="IPR047142">
    <property type="entry name" value="OryJ/VirC-like"/>
</dbReference>
<evidence type="ECO:0000256" key="1">
    <source>
        <dbReference type="SAM" id="MobiDB-lite"/>
    </source>
</evidence>
<dbReference type="SUPFAM" id="SSF51182">
    <property type="entry name" value="RmlC-like cupins"/>
    <property type="match status" value="1"/>
</dbReference>
<dbReference type="InParanoid" id="A0A067MM38"/>
<dbReference type="CDD" id="cd02231">
    <property type="entry name" value="cupin_BLL6423-like"/>
    <property type="match status" value="1"/>
</dbReference>
<feature type="region of interest" description="Disordered" evidence="1">
    <location>
        <begin position="166"/>
        <end position="200"/>
    </location>
</feature>
<name>A0A067MM38_BOTB1</name>
<dbReference type="PANTHER" id="PTHR36156">
    <property type="entry name" value="SLR2101 PROTEIN"/>
    <property type="match status" value="1"/>
</dbReference>
<dbReference type="HOGENOM" id="CLU_096188_2_2_1"/>
<dbReference type="AlphaFoldDB" id="A0A067MM38"/>
<accession>A0A067MM38</accession>
<feature type="compositionally biased region" description="Pro residues" evidence="1">
    <location>
        <begin position="1"/>
        <end position="12"/>
    </location>
</feature>
<feature type="region of interest" description="Disordered" evidence="1">
    <location>
        <begin position="1"/>
        <end position="24"/>
    </location>
</feature>
<gene>
    <name evidence="2" type="ORF">BOTBODRAFT_30698</name>
</gene>
<feature type="compositionally biased region" description="Polar residues" evidence="1">
    <location>
        <begin position="190"/>
        <end position="200"/>
    </location>
</feature>